<gene>
    <name evidence="7" type="ORF">BRX40_11835</name>
    <name evidence="8" type="ORF">CA257_20405</name>
</gene>
<dbReference type="SUPFAM" id="SSF161111">
    <property type="entry name" value="Cation efflux protein transmembrane domain-like"/>
    <property type="match status" value="1"/>
</dbReference>
<dbReference type="RefSeq" id="WP_075151708.1">
    <property type="nucleotide sequence ID" value="NZ_CP018820.1"/>
</dbReference>
<dbReference type="EMBL" id="QQWO01000024">
    <property type="protein sequence ID" value="RSU99269.1"/>
    <property type="molecule type" value="Genomic_DNA"/>
</dbReference>
<name>A0A1L6JB25_9SPHN</name>
<reference evidence="9" key="2">
    <citation type="submission" date="2016-12" db="EMBL/GenBank/DDBJ databases">
        <title>Whole genome sequencing of Sphingomonas sp. ABOJV.</title>
        <authorList>
            <person name="Conlan S."/>
            <person name="Thomas P.J."/>
            <person name="Mullikin J."/>
            <person name="Palmore T.N."/>
            <person name="Frank K.M."/>
            <person name="Segre J.A."/>
        </authorList>
    </citation>
    <scope>NUCLEOTIDE SEQUENCE [LARGE SCALE GENOMIC DNA]</scope>
    <source>
        <strain evidence="9">ABOJV</strain>
    </source>
</reference>
<dbReference type="KEGG" id="skr:BRX40_11835"/>
<evidence type="ECO:0000313" key="10">
    <source>
        <dbReference type="Proteomes" id="UP000286681"/>
    </source>
</evidence>
<organism evidence="7 9">
    <name type="scientific">Sphingomonas koreensis</name>
    <dbReference type="NCBI Taxonomy" id="93064"/>
    <lineage>
        <taxon>Bacteria</taxon>
        <taxon>Pseudomonadati</taxon>
        <taxon>Pseudomonadota</taxon>
        <taxon>Alphaproteobacteria</taxon>
        <taxon>Sphingomonadales</taxon>
        <taxon>Sphingomonadaceae</taxon>
        <taxon>Sphingomonas</taxon>
    </lineage>
</organism>
<reference evidence="8 10" key="3">
    <citation type="submission" date="2018-07" db="EMBL/GenBank/DDBJ databases">
        <title>Genomic and Epidemiologic Investigation of an Indolent Hospital Outbreak.</title>
        <authorList>
            <person name="Johnson R.C."/>
            <person name="Deming C."/>
            <person name="Conlan S."/>
            <person name="Zellmer C.J."/>
            <person name="Michelin A.V."/>
            <person name="Lee-Lin S."/>
            <person name="Thomas P.J."/>
            <person name="Park M."/>
            <person name="Weingarten R.A."/>
            <person name="Less J."/>
            <person name="Dekker J.P."/>
            <person name="Frank K.M."/>
            <person name="Musser K.A."/>
            <person name="Mcquiston J.R."/>
            <person name="Henderson D.K."/>
            <person name="Lau A.F."/>
            <person name="Palmore T.N."/>
            <person name="Segre J.A."/>
        </authorList>
    </citation>
    <scope>NUCLEOTIDE SEQUENCE [LARGE SCALE GENOMIC DNA]</scope>
    <source>
        <strain evidence="8 10">SK-NIH.Env10_0317</strain>
    </source>
</reference>
<evidence type="ECO:0000313" key="9">
    <source>
        <dbReference type="Proteomes" id="UP000185161"/>
    </source>
</evidence>
<keyword evidence="9" id="KW-1185">Reference proteome</keyword>
<dbReference type="GeneID" id="44133255"/>
<keyword evidence="3 5" id="KW-1133">Transmembrane helix</keyword>
<evidence type="ECO:0000256" key="2">
    <source>
        <dbReference type="ARBA" id="ARBA00022692"/>
    </source>
</evidence>
<accession>A0A1L6JB25</accession>
<keyword evidence="2 5" id="KW-0812">Transmembrane</keyword>
<proteinExistence type="predicted"/>
<dbReference type="Pfam" id="PF01545">
    <property type="entry name" value="Cation_efflux"/>
    <property type="match status" value="1"/>
</dbReference>
<dbReference type="InterPro" id="IPR027469">
    <property type="entry name" value="Cation_efflux_TMD_sf"/>
</dbReference>
<evidence type="ECO:0000256" key="5">
    <source>
        <dbReference type="SAM" id="Phobius"/>
    </source>
</evidence>
<evidence type="ECO:0000256" key="3">
    <source>
        <dbReference type="ARBA" id="ARBA00022989"/>
    </source>
</evidence>
<dbReference type="STRING" id="93064.BRX40_11835"/>
<dbReference type="EMBL" id="CP018820">
    <property type="protein sequence ID" value="APR53027.1"/>
    <property type="molecule type" value="Genomic_DNA"/>
</dbReference>
<feature type="transmembrane region" description="Helical" evidence="5">
    <location>
        <begin position="72"/>
        <end position="90"/>
    </location>
</feature>
<dbReference type="Proteomes" id="UP000286681">
    <property type="component" value="Unassembled WGS sequence"/>
</dbReference>
<dbReference type="Proteomes" id="UP000185161">
    <property type="component" value="Chromosome"/>
</dbReference>
<evidence type="ECO:0000256" key="1">
    <source>
        <dbReference type="ARBA" id="ARBA00004141"/>
    </source>
</evidence>
<dbReference type="AlphaFoldDB" id="A0A1L6JB25"/>
<feature type="transmembrane region" description="Helical" evidence="5">
    <location>
        <begin position="143"/>
        <end position="163"/>
    </location>
</feature>
<evidence type="ECO:0000259" key="6">
    <source>
        <dbReference type="Pfam" id="PF01545"/>
    </source>
</evidence>
<reference evidence="7" key="1">
    <citation type="submission" date="2016-12" db="EMBL/GenBank/DDBJ databases">
        <title>Whole genome sequencing of Sphingomonas koreensis.</title>
        <authorList>
            <person name="Conlan S."/>
            <person name="Thomas P.J."/>
            <person name="Mullikin J."/>
            <person name="Palmore T.N."/>
            <person name="Frank K.M."/>
            <person name="Segre J.A."/>
        </authorList>
    </citation>
    <scope>NUCLEOTIDE SEQUENCE</scope>
    <source>
        <strain evidence="7">ABOJV</strain>
    </source>
</reference>
<keyword evidence="4 5" id="KW-0472">Membrane</keyword>
<feature type="transmembrane region" description="Helical" evidence="5">
    <location>
        <begin position="169"/>
        <end position="187"/>
    </location>
</feature>
<dbReference type="Gene3D" id="1.20.1510.10">
    <property type="entry name" value="Cation efflux protein transmembrane domain"/>
    <property type="match status" value="1"/>
</dbReference>
<evidence type="ECO:0000313" key="7">
    <source>
        <dbReference type="EMBL" id="APR53027.1"/>
    </source>
</evidence>
<feature type="transmembrane region" description="Helical" evidence="5">
    <location>
        <begin position="102"/>
        <end position="122"/>
    </location>
</feature>
<dbReference type="GO" id="GO:0016020">
    <property type="term" value="C:membrane"/>
    <property type="evidence" value="ECO:0007669"/>
    <property type="project" value="UniProtKB-SubCell"/>
</dbReference>
<dbReference type="GO" id="GO:0008324">
    <property type="term" value="F:monoatomic cation transmembrane transporter activity"/>
    <property type="evidence" value="ECO:0007669"/>
    <property type="project" value="InterPro"/>
</dbReference>
<feature type="transmembrane region" description="Helical" evidence="5">
    <location>
        <begin position="16"/>
        <end position="36"/>
    </location>
</feature>
<evidence type="ECO:0000256" key="4">
    <source>
        <dbReference type="ARBA" id="ARBA00023136"/>
    </source>
</evidence>
<evidence type="ECO:0000313" key="8">
    <source>
        <dbReference type="EMBL" id="RSU99269.1"/>
    </source>
</evidence>
<dbReference type="OrthoDB" id="9799649at2"/>
<dbReference type="InterPro" id="IPR058533">
    <property type="entry name" value="Cation_efflux_TM"/>
</dbReference>
<feature type="domain" description="Cation efflux protein transmembrane" evidence="6">
    <location>
        <begin position="16"/>
        <end position="191"/>
    </location>
</feature>
<comment type="subcellular location">
    <subcellularLocation>
        <location evidence="1">Membrane</location>
        <topology evidence="1">Multi-pass membrane protein</topology>
    </subcellularLocation>
</comment>
<protein>
    <submittedName>
        <fullName evidence="8">Cation transporter</fullName>
    </submittedName>
    <submittedName>
        <fullName evidence="7">RND transporter</fullName>
    </submittedName>
</protein>
<sequence>MAQQSIGGQARERRTLWLVLLLNAGLAGALLAVGAVADSSALIANGLDNLADAAVYAIGLAALRRSRAWKTGAAMVSGVMLLLFAIGVLIDVGRRVIESSEPVGPVMMGMAAIAAVINWVCLRRLQQLEAPDVNLRAATTFSFNDFISNGGILIAGALVLVLGQRWPDLVVGLATILVSVGGGIDILRDALGEARSRDDGA</sequence>